<dbReference type="InParanoid" id="L5JUZ1"/>
<feature type="coiled-coil region" evidence="2">
    <location>
        <begin position="328"/>
        <end position="362"/>
    </location>
</feature>
<evidence type="ECO:0000259" key="4">
    <source>
        <dbReference type="Pfam" id="PF12001"/>
    </source>
</evidence>
<keyword evidence="1 2" id="KW-0175">Coiled coil</keyword>
<dbReference type="InterPro" id="IPR021885">
    <property type="entry name" value="DUF3496"/>
</dbReference>
<feature type="domain" description="CCDC144C-like coiled-coil" evidence="5">
    <location>
        <begin position="428"/>
        <end position="793"/>
    </location>
</feature>
<evidence type="ECO:0000256" key="2">
    <source>
        <dbReference type="SAM" id="Coils"/>
    </source>
</evidence>
<sequence length="998" mass="117118">NVMKPSLAKLRTAFLQSQQNKKKYAIVRPETGTFYEDNKAHNVNEPIVETLPKPSTAVQGWSHPDLPTPEPLLKPSLVSSAIVSITKKEATKPAVGNKENSMDINDSAPREQTIKMSALGLREEEDVESPLDPEPTIEVKDAVVKKAVEIKDTLTSRSAELDLEMTSEEKQEKLDGSQYNYPQLEEERKRHKSSDMEATENIYNTAAEDSEGLIRYRKSGKTDNEPFPIMENADSDRSAKKTSNEENKVKEQINSMDELDDLTQSSEIVARYCELPYFSYQKSMFLTERLDMNCKDSPSLSNIQDAVTSYERLKELRNNHCELHSEKIKKMNTQITGLQRDLSETKEMKSQLEHQKLQWERELCNLRFTLRQEKEKRKNTEMFYKRIREQLRTKEEQYCKEVEIKQQLEISLRTLDFELKTVRNHFNQVSDTHEKEKDMLHENYMLQDAIAMLRLEIDTVKNQKQEMEQKCLGDIILVQKKNNRLQKTIKLYEKTLTKTIFQYNGQLNVLTAEKSTLNSQLAKEKQNKERLETEVESYRSKLASAIHDYEQSQMSKNDLELTFQRGRHEWFHFRDKMNFDMSHLKDKNEILTQQLSKAESKLNRLETELHYTRDTLRERTLVLEHIQADESQTQCRKKEIEYKYQHEQGKANERTGKQESLEERLSQLHNENVMLQQQVDDAHGKADNKEKTVINFQEQFQDMIKILQAESEKESHMLEEKNQELINELHHLKERMYQHENDEERESSKCLRLGEENQFLHQRLLSMKEIQKKCGKLENENKKLKQELVNLKSHIKKNMVKYSEVEQYKQEIEERARQEIVEKLKEVNLFLQAQAASQENLQQLREKNNASIRSQMELRIKDLESELSKVKTSQEDSNKMQLETYKQLYLEELKVRMSLESKLNVKNEKLAEISSELLEKQQSRTLLCTDITRPVLEPPGVGSLNHSLISHRNLAPRVNLVTSASTPWTSNNSMDAYFTKVGYITFFPLGFRFLIMFC</sequence>
<feature type="coiled-coil region" evidence="2">
    <location>
        <begin position="704"/>
        <end position="742"/>
    </location>
</feature>
<evidence type="ECO:0000313" key="7">
    <source>
        <dbReference type="Proteomes" id="UP000010552"/>
    </source>
</evidence>
<protein>
    <submittedName>
        <fullName evidence="6">Ankyrin repeat domain-containing protein 26</fullName>
    </submittedName>
</protein>
<dbReference type="EMBL" id="KB031110">
    <property type="protein sequence ID" value="ELK03279.1"/>
    <property type="molecule type" value="Genomic_DNA"/>
</dbReference>
<dbReference type="InterPro" id="IPR050657">
    <property type="entry name" value="Ankyrin_repeat_domain"/>
</dbReference>
<evidence type="ECO:0000256" key="3">
    <source>
        <dbReference type="SAM" id="MobiDB-lite"/>
    </source>
</evidence>
<dbReference type="PANTHER" id="PTHR24147">
    <property type="entry name" value="ANKYRIN REPEAT DOMAIN 36-RELATED"/>
    <property type="match status" value="1"/>
</dbReference>
<feature type="domain" description="DUF3496" evidence="4">
    <location>
        <begin position="853"/>
        <end position="959"/>
    </location>
</feature>
<evidence type="ECO:0000313" key="6">
    <source>
        <dbReference type="EMBL" id="ELK03279.1"/>
    </source>
</evidence>
<dbReference type="Pfam" id="PF14915">
    <property type="entry name" value="CCDC144C"/>
    <property type="match status" value="1"/>
</dbReference>
<name>L5JUZ1_PTEAL</name>
<feature type="region of interest" description="Disordered" evidence="3">
    <location>
        <begin position="218"/>
        <end position="249"/>
    </location>
</feature>
<accession>L5JUZ1</accession>
<gene>
    <name evidence="6" type="ORF">PAL_GLEAN10002886</name>
</gene>
<dbReference type="PANTHER" id="PTHR24147:SF60">
    <property type="entry name" value="ANKYRIN REPEAT DOMAIN-CONTAINING PROTEIN 26-RELATED"/>
    <property type="match status" value="1"/>
</dbReference>
<dbReference type="AlphaFoldDB" id="L5JUZ1"/>
<organism evidence="6 7">
    <name type="scientific">Pteropus alecto</name>
    <name type="common">Black flying fox</name>
    <dbReference type="NCBI Taxonomy" id="9402"/>
    <lineage>
        <taxon>Eukaryota</taxon>
        <taxon>Metazoa</taxon>
        <taxon>Chordata</taxon>
        <taxon>Craniata</taxon>
        <taxon>Vertebrata</taxon>
        <taxon>Euteleostomi</taxon>
        <taxon>Mammalia</taxon>
        <taxon>Eutheria</taxon>
        <taxon>Laurasiatheria</taxon>
        <taxon>Chiroptera</taxon>
        <taxon>Yinpterochiroptera</taxon>
        <taxon>Pteropodoidea</taxon>
        <taxon>Pteropodidae</taxon>
        <taxon>Pteropodinae</taxon>
        <taxon>Pteropus</taxon>
    </lineage>
</organism>
<feature type="non-terminal residue" evidence="6">
    <location>
        <position position="1"/>
    </location>
</feature>
<dbReference type="InterPro" id="IPR039497">
    <property type="entry name" value="CC144C-like_CC_dom"/>
</dbReference>
<evidence type="ECO:0000256" key="1">
    <source>
        <dbReference type="ARBA" id="ARBA00023054"/>
    </source>
</evidence>
<feature type="coiled-coil region" evidence="2">
    <location>
        <begin position="853"/>
        <end position="916"/>
    </location>
</feature>
<feature type="compositionally biased region" description="Basic and acidic residues" evidence="3">
    <location>
        <begin position="234"/>
        <end position="249"/>
    </location>
</feature>
<proteinExistence type="predicted"/>
<feature type="coiled-coil region" evidence="2">
    <location>
        <begin position="507"/>
        <end position="548"/>
    </location>
</feature>
<keyword evidence="7" id="KW-1185">Reference proteome</keyword>
<evidence type="ECO:0000259" key="5">
    <source>
        <dbReference type="Pfam" id="PF14915"/>
    </source>
</evidence>
<dbReference type="Pfam" id="PF12001">
    <property type="entry name" value="DUF3496"/>
    <property type="match status" value="1"/>
</dbReference>
<dbReference type="STRING" id="9402.L5JUZ1"/>
<dbReference type="Proteomes" id="UP000010552">
    <property type="component" value="Unassembled WGS sequence"/>
</dbReference>
<reference evidence="7" key="1">
    <citation type="journal article" date="2013" name="Science">
        <title>Comparative analysis of bat genomes provides insight into the evolution of flight and immunity.</title>
        <authorList>
            <person name="Zhang G."/>
            <person name="Cowled C."/>
            <person name="Shi Z."/>
            <person name="Huang Z."/>
            <person name="Bishop-Lilly K.A."/>
            <person name="Fang X."/>
            <person name="Wynne J.W."/>
            <person name="Xiong Z."/>
            <person name="Baker M.L."/>
            <person name="Zhao W."/>
            <person name="Tachedjian M."/>
            <person name="Zhu Y."/>
            <person name="Zhou P."/>
            <person name="Jiang X."/>
            <person name="Ng J."/>
            <person name="Yang L."/>
            <person name="Wu L."/>
            <person name="Xiao J."/>
            <person name="Feng Y."/>
            <person name="Chen Y."/>
            <person name="Sun X."/>
            <person name="Zhang Y."/>
            <person name="Marsh G.A."/>
            <person name="Crameri G."/>
            <person name="Broder C.C."/>
            <person name="Frey K.G."/>
            <person name="Wang L.F."/>
            <person name="Wang J."/>
        </authorList>
    </citation>
    <scope>NUCLEOTIDE SEQUENCE [LARGE SCALE GENOMIC DNA]</scope>
</reference>
<feature type="coiled-coil region" evidence="2">
    <location>
        <begin position="767"/>
        <end position="797"/>
    </location>
</feature>
<feature type="coiled-coil region" evidence="2">
    <location>
        <begin position="581"/>
        <end position="615"/>
    </location>
</feature>